<name>A0A368S6Q9_SETIT</name>
<reference evidence="1" key="2">
    <citation type="submission" date="2015-07" db="EMBL/GenBank/DDBJ databases">
        <authorList>
            <person name="Noorani M."/>
        </authorList>
    </citation>
    <scope>NUCLEOTIDE SEQUENCE</scope>
    <source>
        <strain evidence="1">Yugu1</strain>
    </source>
</reference>
<dbReference type="EMBL" id="CM003535">
    <property type="protein sequence ID" value="RCV38116.1"/>
    <property type="molecule type" value="Genomic_DNA"/>
</dbReference>
<protein>
    <submittedName>
        <fullName evidence="1">Uncharacterized protein</fullName>
    </submittedName>
</protein>
<evidence type="ECO:0000313" key="1">
    <source>
        <dbReference type="EMBL" id="RCV38116.1"/>
    </source>
</evidence>
<gene>
    <name evidence="1" type="ORF">SETIT_8G116400v2</name>
</gene>
<organism evidence="1">
    <name type="scientific">Setaria italica</name>
    <name type="common">Foxtail millet</name>
    <name type="synonym">Panicum italicum</name>
    <dbReference type="NCBI Taxonomy" id="4555"/>
    <lineage>
        <taxon>Eukaryota</taxon>
        <taxon>Viridiplantae</taxon>
        <taxon>Streptophyta</taxon>
        <taxon>Embryophyta</taxon>
        <taxon>Tracheophyta</taxon>
        <taxon>Spermatophyta</taxon>
        <taxon>Magnoliopsida</taxon>
        <taxon>Liliopsida</taxon>
        <taxon>Poales</taxon>
        <taxon>Poaceae</taxon>
        <taxon>PACMAD clade</taxon>
        <taxon>Panicoideae</taxon>
        <taxon>Panicodae</taxon>
        <taxon>Paniceae</taxon>
        <taxon>Cenchrinae</taxon>
        <taxon>Setaria</taxon>
    </lineage>
</organism>
<accession>A0A368S6Q9</accession>
<sequence>MRARGHTLISVRGMVQTAVQRSYATTNAGADILCYCSAEATIGILLVHSSLDNSSDHVCTPARVPPGSTPCIAE</sequence>
<proteinExistence type="predicted"/>
<dbReference type="AlphaFoldDB" id="A0A368S6Q9"/>
<reference evidence="1" key="1">
    <citation type="journal article" date="2012" name="Nat. Biotechnol.">
        <title>Reference genome sequence of the model plant Setaria.</title>
        <authorList>
            <person name="Bennetzen J.L."/>
            <person name="Schmutz J."/>
            <person name="Wang H."/>
            <person name="Percifield R."/>
            <person name="Hawkins J."/>
            <person name="Pontaroli A.C."/>
            <person name="Estep M."/>
            <person name="Feng L."/>
            <person name="Vaughn J.N."/>
            <person name="Grimwood J."/>
            <person name="Jenkins J."/>
            <person name="Barry K."/>
            <person name="Lindquist E."/>
            <person name="Hellsten U."/>
            <person name="Deshpande S."/>
            <person name="Wang X."/>
            <person name="Wu X."/>
            <person name="Mitros T."/>
            <person name="Triplett J."/>
            <person name="Yang X."/>
            <person name="Ye C.Y."/>
            <person name="Mauro-Herrera M."/>
            <person name="Wang L."/>
            <person name="Li P."/>
            <person name="Sharma M."/>
            <person name="Sharma R."/>
            <person name="Ronald P.C."/>
            <person name="Panaud O."/>
            <person name="Kellogg E.A."/>
            <person name="Brutnell T.P."/>
            <person name="Doust A.N."/>
            <person name="Tuskan G.A."/>
            <person name="Rokhsar D."/>
            <person name="Devos K.M."/>
        </authorList>
    </citation>
    <scope>NUCLEOTIDE SEQUENCE [LARGE SCALE GENOMIC DNA]</scope>
    <source>
        <strain evidence="1">Yugu1</strain>
    </source>
</reference>